<evidence type="ECO:0000256" key="1">
    <source>
        <dbReference type="ARBA" id="ARBA00005446"/>
    </source>
</evidence>
<dbReference type="InterPro" id="IPR002464">
    <property type="entry name" value="DNA/RNA_helicase_DEAH_CS"/>
</dbReference>
<dbReference type="PROSITE" id="PS51194">
    <property type="entry name" value="HELICASE_CTER"/>
    <property type="match status" value="1"/>
</dbReference>
<reference evidence="11 12" key="1">
    <citation type="journal article" date="2019" name="Nat. Ecol. Evol.">
        <title>Megaphylogeny resolves global patterns of mushroom evolution.</title>
        <authorList>
            <person name="Varga T."/>
            <person name="Krizsan K."/>
            <person name="Foldi C."/>
            <person name="Dima B."/>
            <person name="Sanchez-Garcia M."/>
            <person name="Sanchez-Ramirez S."/>
            <person name="Szollosi G.J."/>
            <person name="Szarkandi J.G."/>
            <person name="Papp V."/>
            <person name="Albert L."/>
            <person name="Andreopoulos W."/>
            <person name="Angelini C."/>
            <person name="Antonin V."/>
            <person name="Barry K.W."/>
            <person name="Bougher N.L."/>
            <person name="Buchanan P."/>
            <person name="Buyck B."/>
            <person name="Bense V."/>
            <person name="Catcheside P."/>
            <person name="Chovatia M."/>
            <person name="Cooper J."/>
            <person name="Damon W."/>
            <person name="Desjardin D."/>
            <person name="Finy P."/>
            <person name="Geml J."/>
            <person name="Haridas S."/>
            <person name="Hughes K."/>
            <person name="Justo A."/>
            <person name="Karasinski D."/>
            <person name="Kautmanova I."/>
            <person name="Kiss B."/>
            <person name="Kocsube S."/>
            <person name="Kotiranta H."/>
            <person name="LaButti K.M."/>
            <person name="Lechner B.E."/>
            <person name="Liimatainen K."/>
            <person name="Lipzen A."/>
            <person name="Lukacs Z."/>
            <person name="Mihaltcheva S."/>
            <person name="Morgado L.N."/>
            <person name="Niskanen T."/>
            <person name="Noordeloos M.E."/>
            <person name="Ohm R.A."/>
            <person name="Ortiz-Santana B."/>
            <person name="Ovrebo C."/>
            <person name="Racz N."/>
            <person name="Riley R."/>
            <person name="Savchenko A."/>
            <person name="Shiryaev A."/>
            <person name="Soop K."/>
            <person name="Spirin V."/>
            <person name="Szebenyi C."/>
            <person name="Tomsovsky M."/>
            <person name="Tulloss R.E."/>
            <person name="Uehling J."/>
            <person name="Grigoriev I.V."/>
            <person name="Vagvolgyi C."/>
            <person name="Papp T."/>
            <person name="Martin F.M."/>
            <person name="Miettinen O."/>
            <person name="Hibbett D.S."/>
            <person name="Nagy L.G."/>
        </authorList>
    </citation>
    <scope>NUCLEOTIDE SEQUENCE [LARGE SCALE GENOMIC DNA]</scope>
    <source>
        <strain evidence="11 12">HHB13444</strain>
    </source>
</reference>
<dbReference type="PROSITE" id="PS51192">
    <property type="entry name" value="HELICASE_ATP_BIND_1"/>
    <property type="match status" value="1"/>
</dbReference>
<comment type="catalytic activity">
    <reaction evidence="7">
        <text>Couples ATP hydrolysis with the unwinding of duplex DNA by translocating in the 3'-5' direction.</text>
        <dbReference type="EC" id="5.6.2.4"/>
    </reaction>
</comment>
<accession>A0A5C3NX39</accession>
<dbReference type="SUPFAM" id="SSF52540">
    <property type="entry name" value="P-loop containing nucleoside triphosphate hydrolases"/>
    <property type="match status" value="1"/>
</dbReference>
<dbReference type="SMART" id="SM00487">
    <property type="entry name" value="DEXDc"/>
    <property type="match status" value="1"/>
</dbReference>
<evidence type="ECO:0000256" key="5">
    <source>
        <dbReference type="ARBA" id="ARBA00023125"/>
    </source>
</evidence>
<keyword evidence="3 11" id="KW-0378">Hydrolase</keyword>
<dbReference type="AlphaFoldDB" id="A0A5C3NX39"/>
<dbReference type="InParanoid" id="A0A5C3NX39"/>
<dbReference type="EC" id="5.6.2.4" evidence="8"/>
<dbReference type="GO" id="GO:0005524">
    <property type="term" value="F:ATP binding"/>
    <property type="evidence" value="ECO:0007669"/>
    <property type="project" value="UniProtKB-KW"/>
</dbReference>
<dbReference type="InterPro" id="IPR014001">
    <property type="entry name" value="Helicase_ATP-bd"/>
</dbReference>
<dbReference type="GO" id="GO:0003677">
    <property type="term" value="F:DNA binding"/>
    <property type="evidence" value="ECO:0007669"/>
    <property type="project" value="UniProtKB-KW"/>
</dbReference>
<evidence type="ECO:0000256" key="3">
    <source>
        <dbReference type="ARBA" id="ARBA00022801"/>
    </source>
</evidence>
<comment type="similarity">
    <text evidence="1">Belongs to the helicase family. RecQ subfamily.</text>
</comment>
<evidence type="ECO:0000313" key="11">
    <source>
        <dbReference type="EMBL" id="TFK81107.1"/>
    </source>
</evidence>
<keyword evidence="5" id="KW-0238">DNA-binding</keyword>
<evidence type="ECO:0000256" key="7">
    <source>
        <dbReference type="ARBA" id="ARBA00034617"/>
    </source>
</evidence>
<evidence type="ECO:0000313" key="12">
    <source>
        <dbReference type="Proteomes" id="UP000308197"/>
    </source>
</evidence>
<dbReference type="Pfam" id="PF00270">
    <property type="entry name" value="DEAD"/>
    <property type="match status" value="1"/>
</dbReference>
<dbReference type="InterPro" id="IPR011545">
    <property type="entry name" value="DEAD/DEAH_box_helicase_dom"/>
</dbReference>
<dbReference type="GO" id="GO:0016787">
    <property type="term" value="F:hydrolase activity"/>
    <property type="evidence" value="ECO:0007669"/>
    <property type="project" value="UniProtKB-KW"/>
</dbReference>
<dbReference type="PANTHER" id="PTHR13710:SF105">
    <property type="entry name" value="ATP-DEPENDENT DNA HELICASE Q1"/>
    <property type="match status" value="1"/>
</dbReference>
<evidence type="ECO:0000256" key="4">
    <source>
        <dbReference type="ARBA" id="ARBA00022840"/>
    </source>
</evidence>
<evidence type="ECO:0000256" key="8">
    <source>
        <dbReference type="ARBA" id="ARBA00034808"/>
    </source>
</evidence>
<dbReference type="Proteomes" id="UP000308197">
    <property type="component" value="Unassembled WGS sequence"/>
</dbReference>
<feature type="domain" description="Helicase C-terminal" evidence="10">
    <location>
        <begin position="264"/>
        <end position="429"/>
    </location>
</feature>
<dbReference type="EMBL" id="ML211654">
    <property type="protein sequence ID" value="TFK81107.1"/>
    <property type="molecule type" value="Genomic_DNA"/>
</dbReference>
<dbReference type="GO" id="GO:0005737">
    <property type="term" value="C:cytoplasm"/>
    <property type="evidence" value="ECO:0007669"/>
    <property type="project" value="TreeGrafter"/>
</dbReference>
<dbReference type="Gene3D" id="3.40.50.300">
    <property type="entry name" value="P-loop containing nucleotide triphosphate hydrolases"/>
    <property type="match status" value="2"/>
</dbReference>
<dbReference type="SMART" id="SM00490">
    <property type="entry name" value="HELICc"/>
    <property type="match status" value="1"/>
</dbReference>
<keyword evidence="2" id="KW-0547">Nucleotide-binding</keyword>
<dbReference type="PANTHER" id="PTHR13710">
    <property type="entry name" value="DNA HELICASE RECQ FAMILY MEMBER"/>
    <property type="match status" value="1"/>
</dbReference>
<name>A0A5C3NX39_9APHY</name>
<dbReference type="InterPro" id="IPR027417">
    <property type="entry name" value="P-loop_NTPase"/>
</dbReference>
<dbReference type="Pfam" id="PF00271">
    <property type="entry name" value="Helicase_C"/>
    <property type="match status" value="1"/>
</dbReference>
<evidence type="ECO:0000259" key="9">
    <source>
        <dbReference type="PROSITE" id="PS51192"/>
    </source>
</evidence>
<dbReference type="InterPro" id="IPR001650">
    <property type="entry name" value="Helicase_C-like"/>
</dbReference>
<dbReference type="GO" id="GO:0009378">
    <property type="term" value="F:four-way junction helicase activity"/>
    <property type="evidence" value="ECO:0007669"/>
    <property type="project" value="TreeGrafter"/>
</dbReference>
<dbReference type="GO" id="GO:0005694">
    <property type="term" value="C:chromosome"/>
    <property type="evidence" value="ECO:0007669"/>
    <property type="project" value="TreeGrafter"/>
</dbReference>
<dbReference type="GO" id="GO:0000724">
    <property type="term" value="P:double-strand break repair via homologous recombination"/>
    <property type="evidence" value="ECO:0007669"/>
    <property type="project" value="TreeGrafter"/>
</dbReference>
<gene>
    <name evidence="11" type="ORF">K466DRAFT_502725</name>
</gene>
<keyword evidence="12" id="KW-1185">Reference proteome</keyword>
<evidence type="ECO:0000256" key="2">
    <source>
        <dbReference type="ARBA" id="ARBA00022741"/>
    </source>
</evidence>
<feature type="domain" description="Helicase ATP-binding" evidence="9">
    <location>
        <begin position="65"/>
        <end position="238"/>
    </location>
</feature>
<keyword evidence="6" id="KW-0413">Isomerase</keyword>
<evidence type="ECO:0000259" key="10">
    <source>
        <dbReference type="PROSITE" id="PS51194"/>
    </source>
</evidence>
<keyword evidence="4" id="KW-0067">ATP-binding</keyword>
<evidence type="ECO:0000256" key="6">
    <source>
        <dbReference type="ARBA" id="ARBA00023235"/>
    </source>
</evidence>
<organism evidence="11 12">
    <name type="scientific">Polyporus arcularius HHB13444</name>
    <dbReference type="NCBI Taxonomy" id="1314778"/>
    <lineage>
        <taxon>Eukaryota</taxon>
        <taxon>Fungi</taxon>
        <taxon>Dikarya</taxon>
        <taxon>Basidiomycota</taxon>
        <taxon>Agaricomycotina</taxon>
        <taxon>Agaricomycetes</taxon>
        <taxon>Polyporales</taxon>
        <taxon>Polyporaceae</taxon>
        <taxon>Polyporus</taxon>
    </lineage>
</organism>
<protein>
    <recommendedName>
        <fullName evidence="8">DNA 3'-5' helicase</fullName>
        <ecNumber evidence="8">5.6.2.4</ecNumber>
    </recommendedName>
</protein>
<sequence>MSDPNARRFTAHEERLAHSYALLRDARDRARKESKYDSAATRQKMTEACKVKTGLTPRDEQLDIAECLLLGLDATLIAGTGWGKTLAFALPSFVETRKVTIIISPLNVLEVDQAARFCSWDLPAIGLNGNTYTDSVHKEIAAGAYRFIIVGPELCVDADSRFRPLLSTPAFNKKVGAVIVDEAHCITQWGTGFRPKYADLDTLRALLRIRVSVLLASATMPPVSLAQARRTMHIDSDDSFHLNLGNDRANISWEVRHMQGGKRDLQSLQFIVPPDAAQLSRFPRTIVFFDDIFLSMRALRWFRAQVPEHLRARVQCYHARRGQLGKDITFEEFRTGRVDILFATESAGMGCDIPDIELTVQFMAPESLSIWFQRAGRAGRSADIQARAVLLIQPSVFHEKGKATRKAGEPIEYVKELEPGLRMWVAPPPGTCRRDVADEYFDNPRRRQGAYELEHL</sequence>
<dbReference type="GO" id="GO:0043138">
    <property type="term" value="F:3'-5' DNA helicase activity"/>
    <property type="evidence" value="ECO:0007669"/>
    <property type="project" value="UniProtKB-EC"/>
</dbReference>
<proteinExistence type="inferred from homology"/>
<dbReference type="STRING" id="1314778.A0A5C3NX39"/>
<dbReference type="PROSITE" id="PS00690">
    <property type="entry name" value="DEAH_ATP_HELICASE"/>
    <property type="match status" value="1"/>
</dbReference>